<keyword evidence="8" id="KW-1185">Reference proteome</keyword>
<keyword evidence="3" id="KW-0673">Quorum sensing</keyword>
<evidence type="ECO:0000313" key="7">
    <source>
        <dbReference type="EMBL" id="PSW07531.1"/>
    </source>
</evidence>
<dbReference type="EC" id="2.3.1.184" evidence="2"/>
<organism evidence="7 8">
    <name type="scientific">Photobacterium lipolyticum</name>
    <dbReference type="NCBI Taxonomy" id="266810"/>
    <lineage>
        <taxon>Bacteria</taxon>
        <taxon>Pseudomonadati</taxon>
        <taxon>Pseudomonadota</taxon>
        <taxon>Gammaproteobacteria</taxon>
        <taxon>Vibrionales</taxon>
        <taxon>Vibrionaceae</taxon>
        <taxon>Photobacterium</taxon>
    </lineage>
</organism>
<name>A0A2T3N503_9GAMM</name>
<dbReference type="Pfam" id="PF17327">
    <property type="entry name" value="AHL_synthase"/>
    <property type="match status" value="1"/>
</dbReference>
<dbReference type="OrthoDB" id="5826416at2"/>
<comment type="similarity">
    <text evidence="1">Belongs to the LuxM / VanM family.</text>
</comment>
<evidence type="ECO:0000256" key="5">
    <source>
        <dbReference type="ARBA" id="ARBA00022929"/>
    </source>
</evidence>
<evidence type="ECO:0000313" key="8">
    <source>
        <dbReference type="Proteomes" id="UP000240904"/>
    </source>
</evidence>
<evidence type="ECO:0000256" key="1">
    <source>
        <dbReference type="ARBA" id="ARBA00009683"/>
    </source>
</evidence>
<dbReference type="InterPro" id="IPR035304">
    <property type="entry name" value="AHL_synthase"/>
</dbReference>
<evidence type="ECO:0000256" key="6">
    <source>
        <dbReference type="ARBA" id="ARBA00048576"/>
    </source>
</evidence>
<protein>
    <recommendedName>
        <fullName evidence="2">acyl-homoserine-lactone synthase</fullName>
        <ecNumber evidence="2">2.3.1.184</ecNumber>
    </recommendedName>
</protein>
<dbReference type="GO" id="GO:0009372">
    <property type="term" value="P:quorum sensing"/>
    <property type="evidence" value="ECO:0007669"/>
    <property type="project" value="UniProtKB-KW"/>
</dbReference>
<sequence length="402" mass="47152">MKIETSVQTPFLFGNAMTKDLCRIELFSWIKDRFAHRTCTNLFQKLTLKRKAQILELKPELHRANLATIFKAVNYSELSLWDSEGLPDDLLLIEQAACSLYPHWLAFWCDYEIHEVKARYAMVLLKHSSHDSLSYEDRDYRGELIDNIEIDYRLFNTLYHDAPMKLSDAICLINLELFVRGEEWYEMLFSLSLSNKGKHFVLFSDLADSETRLIVASALIQDWNQKETWLSLAPQFESEKWTMCLPPHAYCELNRHKLFNPPLMEICNTASEFNQRLAFNLDNAASICEVLRLTVSGTHQQRLYFLYLTQKLLMSTLLNAGYVVGLTIIEQPFMLNFYKAIDKRAYFHSCYCDINDEGVITYRGFWNFDYMDKVFENVLFRDYKRAVQIGRNNKANLLVMNA</sequence>
<dbReference type="AlphaFoldDB" id="A0A2T3N503"/>
<comment type="catalytic activity">
    <reaction evidence="6">
        <text>a fatty acyl-[ACP] + S-adenosyl-L-methionine = an N-acyl-L-homoserine lactone + S-methyl-5'-thioadenosine + holo-[ACP] + H(+)</text>
        <dbReference type="Rhea" id="RHEA:10096"/>
        <dbReference type="Rhea" id="RHEA-COMP:9685"/>
        <dbReference type="Rhea" id="RHEA-COMP:14125"/>
        <dbReference type="ChEBI" id="CHEBI:15378"/>
        <dbReference type="ChEBI" id="CHEBI:17509"/>
        <dbReference type="ChEBI" id="CHEBI:55474"/>
        <dbReference type="ChEBI" id="CHEBI:59789"/>
        <dbReference type="ChEBI" id="CHEBI:64479"/>
        <dbReference type="ChEBI" id="CHEBI:138651"/>
        <dbReference type="EC" id="2.3.1.184"/>
    </reaction>
</comment>
<proteinExistence type="inferred from homology"/>
<dbReference type="EMBL" id="PYMC01000001">
    <property type="protein sequence ID" value="PSW07531.1"/>
    <property type="molecule type" value="Genomic_DNA"/>
</dbReference>
<evidence type="ECO:0000256" key="4">
    <source>
        <dbReference type="ARBA" id="ARBA00022691"/>
    </source>
</evidence>
<comment type="caution">
    <text evidence="7">The sequence shown here is derived from an EMBL/GenBank/DDBJ whole genome shotgun (WGS) entry which is preliminary data.</text>
</comment>
<dbReference type="RefSeq" id="WP_107281683.1">
    <property type="nucleotide sequence ID" value="NZ_PYMC01000001.1"/>
</dbReference>
<evidence type="ECO:0000256" key="3">
    <source>
        <dbReference type="ARBA" id="ARBA00022654"/>
    </source>
</evidence>
<reference evidence="7 8" key="1">
    <citation type="submission" date="2018-03" db="EMBL/GenBank/DDBJ databases">
        <title>Whole genome sequencing of Histamine producing bacteria.</title>
        <authorList>
            <person name="Butler K."/>
        </authorList>
    </citation>
    <scope>NUCLEOTIDE SEQUENCE [LARGE SCALE GENOMIC DNA]</scope>
    <source>
        <strain evidence="7 8">DSM 16190</strain>
    </source>
</reference>
<keyword evidence="4" id="KW-0949">S-adenosyl-L-methionine</keyword>
<accession>A0A2T3N503</accession>
<gene>
    <name evidence="7" type="ORF">C9I89_02115</name>
</gene>
<keyword evidence="5" id="KW-0071">Autoinducer synthesis</keyword>
<dbReference type="Proteomes" id="UP000240904">
    <property type="component" value="Unassembled WGS sequence"/>
</dbReference>
<dbReference type="GO" id="GO:0061579">
    <property type="term" value="F:N-acyl homoserine lactone synthase activity"/>
    <property type="evidence" value="ECO:0007669"/>
    <property type="project" value="UniProtKB-EC"/>
</dbReference>
<evidence type="ECO:0000256" key="2">
    <source>
        <dbReference type="ARBA" id="ARBA00012340"/>
    </source>
</evidence>